<keyword evidence="4" id="KW-1185">Reference proteome</keyword>
<evidence type="ECO:0000313" key="3">
    <source>
        <dbReference type="EMBL" id="MEE2039643.1"/>
    </source>
</evidence>
<feature type="compositionally biased region" description="Polar residues" evidence="2">
    <location>
        <begin position="393"/>
        <end position="403"/>
    </location>
</feature>
<name>A0ABU7KBN0_9ACTN</name>
<sequence>MSWEGIDHELNRVRGEADRITLNLADLDGHVGHQLLKGAALEGRTRSRWEHADGHIHSLWTVYDAFRRVVDRAVRLRGAGGGAAEQAALTALFNGPSVVLPAAEVPLNERGLLDAGEEAVTLADAVARMSAAYEEATEVISAAETAWDALHPRLGELDAMWHEIGTLSDMIELGEDEHEALRSDLAAVGATVRSDPLSLVEDGRVDTSSLERLRLVLERVRGELRDALRMRDSYTESVERLSSAIDDVEEATARARGLRAQVVAKVSSPAAVEVPDPVPSLRAGIDDMDSLRARGLWRELGARLGELQRAVHEAADAARDREGNLTGLLERRAELRGRLDAYRARAVRLGLAENEHLAELHGQAHWELWTAPCDLRAATVALSSYLRTLQELSGTESPGNRTTRGSDASDGESDGGVSR</sequence>
<keyword evidence="1" id="KW-0175">Coiled coil</keyword>
<feature type="region of interest" description="Disordered" evidence="2">
    <location>
        <begin position="393"/>
        <end position="419"/>
    </location>
</feature>
<evidence type="ECO:0000256" key="2">
    <source>
        <dbReference type="SAM" id="MobiDB-lite"/>
    </source>
</evidence>
<gene>
    <name evidence="3" type="ORF">Q8791_20705</name>
</gene>
<dbReference type="Proteomes" id="UP001356095">
    <property type="component" value="Unassembled WGS sequence"/>
</dbReference>
<feature type="coiled-coil region" evidence="1">
    <location>
        <begin position="210"/>
        <end position="261"/>
    </location>
</feature>
<accession>A0ABU7KBN0</accession>
<organism evidence="3 4">
    <name type="scientific">Nocardiopsis codii</name>
    <dbReference type="NCBI Taxonomy" id="3065942"/>
    <lineage>
        <taxon>Bacteria</taxon>
        <taxon>Bacillati</taxon>
        <taxon>Actinomycetota</taxon>
        <taxon>Actinomycetes</taxon>
        <taxon>Streptosporangiales</taxon>
        <taxon>Nocardiopsidaceae</taxon>
        <taxon>Nocardiopsis</taxon>
    </lineage>
</organism>
<evidence type="ECO:0000256" key="1">
    <source>
        <dbReference type="SAM" id="Coils"/>
    </source>
</evidence>
<reference evidence="3 4" key="1">
    <citation type="submission" date="2023-08" db="EMBL/GenBank/DDBJ databases">
        <authorList>
            <person name="Girao M."/>
            <person name="Carvalho M.F."/>
        </authorList>
    </citation>
    <scope>NUCLEOTIDE SEQUENCE [LARGE SCALE GENOMIC DNA]</scope>
    <source>
        <strain evidence="3 4">CT-R113</strain>
    </source>
</reference>
<evidence type="ECO:0000313" key="4">
    <source>
        <dbReference type="Proteomes" id="UP001356095"/>
    </source>
</evidence>
<protein>
    <submittedName>
        <fullName evidence="3">Uncharacterized protein</fullName>
    </submittedName>
</protein>
<dbReference type="EMBL" id="JAUZMY010000021">
    <property type="protein sequence ID" value="MEE2039643.1"/>
    <property type="molecule type" value="Genomic_DNA"/>
</dbReference>
<proteinExistence type="predicted"/>
<dbReference type="RefSeq" id="WP_330093411.1">
    <property type="nucleotide sequence ID" value="NZ_JAUZMY010000021.1"/>
</dbReference>
<comment type="caution">
    <text evidence="3">The sequence shown here is derived from an EMBL/GenBank/DDBJ whole genome shotgun (WGS) entry which is preliminary data.</text>
</comment>